<keyword evidence="4" id="KW-1185">Reference proteome</keyword>
<reference evidence="4" key="1">
    <citation type="journal article" date="2019" name="Int. J. Syst. Evol. Microbiol.">
        <title>The Global Catalogue of Microorganisms (GCM) 10K type strain sequencing project: providing services to taxonomists for standard genome sequencing and annotation.</title>
        <authorList>
            <consortium name="The Broad Institute Genomics Platform"/>
            <consortium name="The Broad Institute Genome Sequencing Center for Infectious Disease"/>
            <person name="Wu L."/>
            <person name="Ma J."/>
        </authorList>
    </citation>
    <scope>NUCLEOTIDE SEQUENCE [LARGE SCALE GENOMIC DNA]</scope>
    <source>
        <strain evidence="4">CGMCC 4.7020</strain>
    </source>
</reference>
<proteinExistence type="predicted"/>
<organism evidence="3 4">
    <name type="scientific">Streptomyces kaempferi</name>
    <dbReference type="NCBI Taxonomy" id="333725"/>
    <lineage>
        <taxon>Bacteria</taxon>
        <taxon>Bacillati</taxon>
        <taxon>Actinomycetota</taxon>
        <taxon>Actinomycetes</taxon>
        <taxon>Kitasatosporales</taxon>
        <taxon>Streptomycetaceae</taxon>
        <taxon>Streptomyces</taxon>
    </lineage>
</organism>
<dbReference type="InterPro" id="IPR027417">
    <property type="entry name" value="P-loop_NTPase"/>
</dbReference>
<dbReference type="Pfam" id="PF00485">
    <property type="entry name" value="PRK"/>
    <property type="match status" value="1"/>
</dbReference>
<gene>
    <name evidence="3" type="ORF">ACFQ5X_20905</name>
</gene>
<evidence type="ECO:0000313" key="4">
    <source>
        <dbReference type="Proteomes" id="UP001597058"/>
    </source>
</evidence>
<dbReference type="PRINTS" id="PR00413">
    <property type="entry name" value="HADHALOGNASE"/>
</dbReference>
<name>A0ABW3XJ87_9ACTN</name>
<dbReference type="SUPFAM" id="SSF56784">
    <property type="entry name" value="HAD-like"/>
    <property type="match status" value="1"/>
</dbReference>
<comment type="caution">
    <text evidence="3">The sequence shown here is derived from an EMBL/GenBank/DDBJ whole genome shotgun (WGS) entry which is preliminary data.</text>
</comment>
<keyword evidence="1 3" id="KW-0378">Hydrolase</keyword>
<dbReference type="SFLD" id="SFLDG01129">
    <property type="entry name" value="C1.5:_HAD__Beta-PGM__Phosphata"/>
    <property type="match status" value="1"/>
</dbReference>
<dbReference type="InterPro" id="IPR006083">
    <property type="entry name" value="PRK/URK"/>
</dbReference>
<feature type="domain" description="Phosphoribulokinase/uridine kinase" evidence="2">
    <location>
        <begin position="26"/>
        <end position="193"/>
    </location>
</feature>
<evidence type="ECO:0000313" key="3">
    <source>
        <dbReference type="EMBL" id="MFD1308308.1"/>
    </source>
</evidence>
<dbReference type="Gene3D" id="3.40.50.1000">
    <property type="entry name" value="HAD superfamily/HAD-like"/>
    <property type="match status" value="1"/>
</dbReference>
<dbReference type="InterPro" id="IPR023214">
    <property type="entry name" value="HAD_sf"/>
</dbReference>
<accession>A0ABW3XJ87</accession>
<dbReference type="Pfam" id="PF00702">
    <property type="entry name" value="Hydrolase"/>
    <property type="match status" value="1"/>
</dbReference>
<dbReference type="InterPro" id="IPR036412">
    <property type="entry name" value="HAD-like_sf"/>
</dbReference>
<dbReference type="InterPro" id="IPR006439">
    <property type="entry name" value="HAD-SF_hydro_IA"/>
</dbReference>
<dbReference type="SFLD" id="SFLDS00003">
    <property type="entry name" value="Haloacid_Dehalogenase"/>
    <property type="match status" value="1"/>
</dbReference>
<dbReference type="PANTHER" id="PTHR43316:SF3">
    <property type="entry name" value="HALOACID DEHALOGENASE, TYPE II (AFU_ORTHOLOGUE AFUA_2G07750)-RELATED"/>
    <property type="match status" value="1"/>
</dbReference>
<dbReference type="GO" id="GO:0016787">
    <property type="term" value="F:hydrolase activity"/>
    <property type="evidence" value="ECO:0007669"/>
    <property type="project" value="UniProtKB-KW"/>
</dbReference>
<evidence type="ECO:0000256" key="1">
    <source>
        <dbReference type="ARBA" id="ARBA00022801"/>
    </source>
</evidence>
<dbReference type="PANTHER" id="PTHR43316">
    <property type="entry name" value="HYDROLASE, HALOACID DELAHOGENASE-RELATED"/>
    <property type="match status" value="1"/>
</dbReference>
<sequence length="442" mass="48802">MSDEPVLDALAALLVRRRTTGTRPYVVAVTGVDTAGKSRMAERLRTVLHARGVPVAVVHVDDFHRPRAERYDSTLPAPRQYYERSIDFARLVAEVLAPLRTDGVLHRSVAALDLPSDEWRTVRHDIGPGTVVILEGVFLYRAEVRPYVDLFVHLDVDEGTVLERARQRDLPTQGAEVMRKYADKYLPAQRAYLEEHPPRELAHVVIDNSRWEEPVVRVWPGRSRAVLFDLWKTLVPLPEELKRRTFEATAAALGQHPGDLADVWKRTREKRETGPFAAYLDWLRDEVAGAWSPAQAEEAAATRRRLHGEAFATPLPGAVEAVAAAGRLGLRTALVSNCASDVREMVRRSAFAGRFDELLLSAETGVMKPDPELFRTAAVRLGVPPDACLFVGDGTDGELDGAVAAGMTAVLVECGEPRSWTGPRIASLPELTDLLITDLAKG</sequence>
<dbReference type="Proteomes" id="UP001597058">
    <property type="component" value="Unassembled WGS sequence"/>
</dbReference>
<dbReference type="InterPro" id="IPR051540">
    <property type="entry name" value="S-2-haloacid_dehalogenase"/>
</dbReference>
<dbReference type="EMBL" id="JBHTMM010000025">
    <property type="protein sequence ID" value="MFD1308308.1"/>
    <property type="molecule type" value="Genomic_DNA"/>
</dbReference>
<dbReference type="RefSeq" id="WP_381232376.1">
    <property type="nucleotide sequence ID" value="NZ_JBHSKH010000001.1"/>
</dbReference>
<dbReference type="Gene3D" id="3.40.50.300">
    <property type="entry name" value="P-loop containing nucleotide triphosphate hydrolases"/>
    <property type="match status" value="1"/>
</dbReference>
<dbReference type="SUPFAM" id="SSF52540">
    <property type="entry name" value="P-loop containing nucleoside triphosphate hydrolases"/>
    <property type="match status" value="1"/>
</dbReference>
<dbReference type="NCBIfam" id="TIGR01509">
    <property type="entry name" value="HAD-SF-IA-v3"/>
    <property type="match status" value="1"/>
</dbReference>
<evidence type="ECO:0000259" key="2">
    <source>
        <dbReference type="Pfam" id="PF00485"/>
    </source>
</evidence>
<protein>
    <submittedName>
        <fullName evidence="3">HAD-IA family hydrolase</fullName>
    </submittedName>
</protein>